<gene>
    <name evidence="1" type="ORF">NLG97_g2980</name>
</gene>
<proteinExistence type="predicted"/>
<accession>A0ACC1R3E4</accession>
<sequence length="446" mass="48950">MFRSFQYLESIETNLIFPTDPAKMDFDLLPRLYSTFSSLSLGADIIGSSRLVTVDNQTSVHAIMMQPREFETPYNKSPLVRAVAAFLMVFSILSVVTRIATRLLTAGSLKSDDHTIIAATALAVAQTIAVIIQGANGFGQHDYARQPDQIAFTLKCMYAANILYIVTLGVTKISASMTVMNVAPLDRRRGIFSVMAVIVLWALSGVITVLFQCQVSAPWDFTTGKCINLSAFWTYFEILNIATDLATISAIVELIWNIQAQRSMKSLVGFIFGSRILIIPAAVCHIVYIQRAATAFKTTNDTFEFWPPVIIKQVVQCLSIATACIPYLKPFLDSLESGQMRAGDALLYIKSGSGGSANKSSRSRKKTAGNSHSRISAPTLSNPRPSTTKPFELADISNNPKGTKATTTIMHDDAQPLWDGQSQSSQTVLVQQSWRVDVEARQHAEE</sequence>
<organism evidence="1 2">
    <name type="scientific">Lecanicillium saksenae</name>
    <dbReference type="NCBI Taxonomy" id="468837"/>
    <lineage>
        <taxon>Eukaryota</taxon>
        <taxon>Fungi</taxon>
        <taxon>Dikarya</taxon>
        <taxon>Ascomycota</taxon>
        <taxon>Pezizomycotina</taxon>
        <taxon>Sordariomycetes</taxon>
        <taxon>Hypocreomycetidae</taxon>
        <taxon>Hypocreales</taxon>
        <taxon>Cordycipitaceae</taxon>
        <taxon>Lecanicillium</taxon>
    </lineage>
</organism>
<evidence type="ECO:0000313" key="2">
    <source>
        <dbReference type="Proteomes" id="UP001148737"/>
    </source>
</evidence>
<keyword evidence="2" id="KW-1185">Reference proteome</keyword>
<comment type="caution">
    <text evidence="1">The sequence shown here is derived from an EMBL/GenBank/DDBJ whole genome shotgun (WGS) entry which is preliminary data.</text>
</comment>
<name>A0ACC1R3E4_9HYPO</name>
<reference evidence="1" key="1">
    <citation type="submission" date="2022-07" db="EMBL/GenBank/DDBJ databases">
        <title>Genome Sequence of Lecanicillium saksenae.</title>
        <authorList>
            <person name="Buettner E."/>
        </authorList>
    </citation>
    <scope>NUCLEOTIDE SEQUENCE</scope>
    <source>
        <strain evidence="1">VT-O1</strain>
    </source>
</reference>
<evidence type="ECO:0000313" key="1">
    <source>
        <dbReference type="EMBL" id="KAJ3496005.1"/>
    </source>
</evidence>
<dbReference type="Proteomes" id="UP001148737">
    <property type="component" value="Unassembled WGS sequence"/>
</dbReference>
<protein>
    <submittedName>
        <fullName evidence="1">Uncharacterized protein</fullName>
    </submittedName>
</protein>
<dbReference type="EMBL" id="JANAKD010000228">
    <property type="protein sequence ID" value="KAJ3496005.1"/>
    <property type="molecule type" value="Genomic_DNA"/>
</dbReference>